<dbReference type="InterPro" id="IPR041667">
    <property type="entry name" value="Cupin_8"/>
</dbReference>
<evidence type="ECO:0000259" key="1">
    <source>
        <dbReference type="PROSITE" id="PS51184"/>
    </source>
</evidence>
<feature type="domain" description="JmjC" evidence="1">
    <location>
        <begin position="97"/>
        <end position="173"/>
    </location>
</feature>
<evidence type="ECO:0000313" key="3">
    <source>
        <dbReference type="Proteomes" id="UP000518752"/>
    </source>
</evidence>
<protein>
    <recommendedName>
        <fullName evidence="1">JmjC domain-containing protein</fullName>
    </recommendedName>
</protein>
<name>A0A8H5HT60_9AGAR</name>
<dbReference type="SUPFAM" id="SSF51197">
    <property type="entry name" value="Clavaminate synthase-like"/>
    <property type="match status" value="1"/>
</dbReference>
<dbReference type="Pfam" id="PF13621">
    <property type="entry name" value="Cupin_8"/>
    <property type="match status" value="1"/>
</dbReference>
<dbReference type="Proteomes" id="UP000518752">
    <property type="component" value="Unassembled WGS sequence"/>
</dbReference>
<dbReference type="Gene3D" id="2.60.120.10">
    <property type="entry name" value="Jelly Rolls"/>
    <property type="match status" value="1"/>
</dbReference>
<accession>A0A8H5HT60</accession>
<organism evidence="2 3">
    <name type="scientific">Collybiopsis confluens</name>
    <dbReference type="NCBI Taxonomy" id="2823264"/>
    <lineage>
        <taxon>Eukaryota</taxon>
        <taxon>Fungi</taxon>
        <taxon>Dikarya</taxon>
        <taxon>Basidiomycota</taxon>
        <taxon>Agaricomycotina</taxon>
        <taxon>Agaricomycetes</taxon>
        <taxon>Agaricomycetidae</taxon>
        <taxon>Agaricales</taxon>
        <taxon>Marasmiineae</taxon>
        <taxon>Omphalotaceae</taxon>
        <taxon>Collybiopsis</taxon>
    </lineage>
</organism>
<proteinExistence type="predicted"/>
<sequence>MTEFRISSATSTKWTNDYLAEKMGDLPISVAVTPNGWGKRHADAVTQHPDGRLYFAEPLIEKMTMKSFLGKLSEDTVPKMETVYLQSQNGNLFSNLSFEGVQDSSEFVPLRKDVPSELKWCSEALDRGIDAVNLWIGDGNSVSSIHSDPYENIYTVVRGQKHFTLLPPPTGCI</sequence>
<dbReference type="OrthoDB" id="424465at2759"/>
<comment type="caution">
    <text evidence="2">The sequence shown here is derived from an EMBL/GenBank/DDBJ whole genome shotgun (WGS) entry which is preliminary data.</text>
</comment>
<dbReference type="PROSITE" id="PS51184">
    <property type="entry name" value="JMJC"/>
    <property type="match status" value="1"/>
</dbReference>
<dbReference type="EMBL" id="JAACJN010000024">
    <property type="protein sequence ID" value="KAF5389050.1"/>
    <property type="molecule type" value="Genomic_DNA"/>
</dbReference>
<keyword evidence="3" id="KW-1185">Reference proteome</keyword>
<dbReference type="PANTHER" id="PTHR12461">
    <property type="entry name" value="HYPOXIA-INDUCIBLE FACTOR 1 ALPHA INHIBITOR-RELATED"/>
    <property type="match status" value="1"/>
</dbReference>
<reference evidence="2 3" key="1">
    <citation type="journal article" date="2020" name="ISME J.">
        <title>Uncovering the hidden diversity of litter-decomposition mechanisms in mushroom-forming fungi.</title>
        <authorList>
            <person name="Floudas D."/>
            <person name="Bentzer J."/>
            <person name="Ahren D."/>
            <person name="Johansson T."/>
            <person name="Persson P."/>
            <person name="Tunlid A."/>
        </authorList>
    </citation>
    <scope>NUCLEOTIDE SEQUENCE [LARGE SCALE GENOMIC DNA]</scope>
    <source>
        <strain evidence="2 3">CBS 406.79</strain>
    </source>
</reference>
<dbReference type="AlphaFoldDB" id="A0A8H5HT60"/>
<gene>
    <name evidence="2" type="ORF">D9757_004891</name>
</gene>
<dbReference type="InterPro" id="IPR003347">
    <property type="entry name" value="JmjC_dom"/>
</dbReference>
<dbReference type="PANTHER" id="PTHR12461:SF99">
    <property type="entry name" value="BIFUNCTIONAL PEPTIDASE AND (3S)-LYSYL HYDROXYLASE JMJD7"/>
    <property type="match status" value="1"/>
</dbReference>
<dbReference type="InterPro" id="IPR014710">
    <property type="entry name" value="RmlC-like_jellyroll"/>
</dbReference>
<evidence type="ECO:0000313" key="2">
    <source>
        <dbReference type="EMBL" id="KAF5389050.1"/>
    </source>
</evidence>